<reference evidence="1" key="1">
    <citation type="journal article" date="2020" name="mSystems">
        <title>Genome- and Community-Level Interaction Insights into Carbon Utilization and Element Cycling Functions of Hydrothermarchaeota in Hydrothermal Sediment.</title>
        <authorList>
            <person name="Zhou Z."/>
            <person name="Liu Y."/>
            <person name="Xu W."/>
            <person name="Pan J."/>
            <person name="Luo Z.H."/>
            <person name="Li M."/>
        </authorList>
    </citation>
    <scope>NUCLEOTIDE SEQUENCE [LARGE SCALE GENOMIC DNA]</scope>
    <source>
        <strain evidence="1">SpSt-258</strain>
    </source>
</reference>
<dbReference type="PANTHER" id="PTHR32305:SF15">
    <property type="entry name" value="PROTEIN RHSA-RELATED"/>
    <property type="match status" value="1"/>
</dbReference>
<evidence type="ECO:0000313" key="1">
    <source>
        <dbReference type="EMBL" id="HDY58882.1"/>
    </source>
</evidence>
<accession>A0A7V0Z5D2</accession>
<protein>
    <submittedName>
        <fullName evidence="1">RHS repeat protein</fullName>
    </submittedName>
</protein>
<dbReference type="AlphaFoldDB" id="A0A7V0Z5D2"/>
<sequence length="1187" mass="135961">MRRRGFSILIGYLLFCFASNIAWGSSYEEAYRKWLMGYLQAWNENMQRGIRRLNNEPQQVGVTSINGCLLLNETDISIPGRNGNSISITRSYNSKIWSADSDTVNSLLSATLKPSSWLGLGWDLHFEKIYVDDDDTSGMVFENSMGLRTYFKHRSGNSYIATDGSFMALGSDTMKIGDGSIIIFGMADTIIINSPSYNYDTTIVKLATKIIDPDGNITEFYYNSTSRLLDSLKTSSGQKCIFYYNYHPAYYCTSLDSIKFTGYNGAISAIKYIYEYDVAFSNSPFGPVYYPVRFLLKSVYYPNGTYVHYHYNVYGEIDSVFTTSNGTTKFEYETYYYWMPSQAEYPPSGASQGMRQYTRGILRVISDEPWSPPDTTKYYRHFAPWQPGYTTDHGQSNADSVVVTYPEGNFQVSLFLYSGKKSAGPFSWFWYNGLLKGSLDTNTVDLYSIFEYNRNGTLLRKKRVITKNITADSIKFPRLIKMNNGLKTYITGYRNYDYYGNPTLIIERGDISNPNDDRWIKNSYVGLTYYAFWLQTSINQPWCKVKFASAQGVDTFTFSPYVYEDSITLSTQHQNPTYIFEKLEATAKEYGSTRFLFAWVKPDGSGEPYVGYYDNLSKYMIHLLQETKIYTDSAQTNLLSEERFFYDDPGSIVKTYSPNPGQWQEPPAPSNVRGNLTRIERWKGGNQYTKTEYRYDNVGNIVMTITHPNPGVAETTFTYYDRPSPADKYQYAFPRQVVNHLSIAVCSLYTQTEYDSATGLVIKTYDANPDSTVYEYDNMNRLRKVYKPNETTPTRIICYKDFESPEAVVDSVKLDTRWMVTKTFFDGFGRPIQVKKYDFDNNKTIVQNISYNKNGLQDSISNPYEIAGISYSYTTPDWNKPLTSYQYDGLNRTTKVIHPDGNYIRVGYYANRDTVIDEKGNKTIYIYNAYGAIDTVIDANNNLTIYKYDTLGRLTRVIDAENKETKYYYNKLGRLRGVNGPDASSQWYYGSYPVDVYYEYDVGNLTTKKEANGVVEYLYDDIYRLTFVKHSSDNGSTWPDTVRLTYDVNAGIPPSGLDNPKGHLTKMVTVGVDSITYFYDDVGRVGLKRVNIAGLSGEKAINYKFNYADQCTLINISPSYKTTYQYNRLGQLKTMPNLITSFTYNPAGQIIKIVRPSPNSVIDTFTYDNRLRPPRSGQRGVELIFLN</sequence>
<dbReference type="EMBL" id="DSKY01000014">
    <property type="protein sequence ID" value="HDY58882.1"/>
    <property type="molecule type" value="Genomic_DNA"/>
</dbReference>
<comment type="caution">
    <text evidence="1">The sequence shown here is derived from an EMBL/GenBank/DDBJ whole genome shotgun (WGS) entry which is preliminary data.</text>
</comment>
<dbReference type="Pfam" id="PF05593">
    <property type="entry name" value="RHS_repeat"/>
    <property type="match status" value="1"/>
</dbReference>
<organism evidence="1">
    <name type="scientific">candidate division WOR-3 bacterium</name>
    <dbReference type="NCBI Taxonomy" id="2052148"/>
    <lineage>
        <taxon>Bacteria</taxon>
        <taxon>Bacteria division WOR-3</taxon>
    </lineage>
</organism>
<proteinExistence type="predicted"/>
<dbReference type="NCBIfam" id="TIGR01643">
    <property type="entry name" value="YD_repeat_2x"/>
    <property type="match status" value="1"/>
</dbReference>
<dbReference type="PANTHER" id="PTHR32305">
    <property type="match status" value="1"/>
</dbReference>
<dbReference type="Gene3D" id="2.180.10.10">
    <property type="entry name" value="RHS repeat-associated core"/>
    <property type="match status" value="2"/>
</dbReference>
<dbReference type="InterPro" id="IPR006530">
    <property type="entry name" value="YD"/>
</dbReference>
<name>A0A7V0Z5D2_UNCW3</name>
<dbReference type="InterPro" id="IPR050708">
    <property type="entry name" value="T6SS_VgrG/RHS"/>
</dbReference>
<dbReference type="InterPro" id="IPR031325">
    <property type="entry name" value="RHS_repeat"/>
</dbReference>
<gene>
    <name evidence="1" type="ORF">ENP86_04940</name>
</gene>